<comment type="caution">
    <text evidence="3">The sequence shown here is derived from an EMBL/GenBank/DDBJ whole genome shotgun (WGS) entry which is preliminary data.</text>
</comment>
<protein>
    <recommendedName>
        <fullName evidence="5">DUF4038 domain-containing protein</fullName>
    </recommendedName>
</protein>
<dbReference type="Pfam" id="PF16586">
    <property type="entry name" value="DUF5060"/>
    <property type="match status" value="1"/>
</dbReference>
<evidence type="ECO:0000313" key="4">
    <source>
        <dbReference type="Proteomes" id="UP000541810"/>
    </source>
</evidence>
<dbReference type="SUPFAM" id="SSF51445">
    <property type="entry name" value="(Trans)glycosidases"/>
    <property type="match status" value="1"/>
</dbReference>
<name>A0A7X0LL16_9BACT</name>
<reference evidence="3 4" key="1">
    <citation type="submission" date="2020-08" db="EMBL/GenBank/DDBJ databases">
        <title>Genomic Encyclopedia of Type Strains, Phase IV (KMG-IV): sequencing the most valuable type-strain genomes for metagenomic binning, comparative biology and taxonomic classification.</title>
        <authorList>
            <person name="Goeker M."/>
        </authorList>
    </citation>
    <scope>NUCLEOTIDE SEQUENCE [LARGE SCALE GENOMIC DNA]</scope>
    <source>
        <strain evidence="3 4">DSM 103725</strain>
    </source>
</reference>
<evidence type="ECO:0000259" key="2">
    <source>
        <dbReference type="Pfam" id="PF16586"/>
    </source>
</evidence>
<evidence type="ECO:0008006" key="5">
    <source>
        <dbReference type="Google" id="ProtNLM"/>
    </source>
</evidence>
<organism evidence="3 4">
    <name type="scientific">Algisphaera agarilytica</name>
    <dbReference type="NCBI Taxonomy" id="1385975"/>
    <lineage>
        <taxon>Bacteria</taxon>
        <taxon>Pseudomonadati</taxon>
        <taxon>Planctomycetota</taxon>
        <taxon>Phycisphaerae</taxon>
        <taxon>Phycisphaerales</taxon>
        <taxon>Phycisphaeraceae</taxon>
        <taxon>Algisphaera</taxon>
    </lineage>
</organism>
<dbReference type="AlphaFoldDB" id="A0A7X0LL16"/>
<dbReference type="EMBL" id="JACHGY010000001">
    <property type="protein sequence ID" value="MBB6430409.1"/>
    <property type="molecule type" value="Genomic_DNA"/>
</dbReference>
<dbReference type="Pfam" id="PF13204">
    <property type="entry name" value="Apiosidase"/>
    <property type="match status" value="1"/>
</dbReference>
<keyword evidence="4" id="KW-1185">Reference proteome</keyword>
<evidence type="ECO:0000313" key="3">
    <source>
        <dbReference type="EMBL" id="MBB6430409.1"/>
    </source>
</evidence>
<dbReference type="InterPro" id="IPR013783">
    <property type="entry name" value="Ig-like_fold"/>
</dbReference>
<proteinExistence type="predicted"/>
<feature type="domain" description="Apiosidase-like catalytic" evidence="1">
    <location>
        <begin position="106"/>
        <end position="374"/>
    </location>
</feature>
<gene>
    <name evidence="3" type="ORF">HNQ40_002215</name>
</gene>
<dbReference type="Proteomes" id="UP000541810">
    <property type="component" value="Unassembled WGS sequence"/>
</dbReference>
<accession>A0A7X0LL16</accession>
<sequence>MDVKKWQVVDLKFSAAEQVAQPFEVEFAGRFVCGDRELVVPGFYNGGQEWVLRFSAPAEGAWEYTTTSSLESLAGKTGQLMAGHNTNPRQHGGLVLNPESPQEFFYEDGSPCFVLAFEADWMFALDYDNAEDAPKSRQLLDHLVDCRVNQAVLTVYSYDVDWPKDAKLADHPEHEYGGRDDIYPFGGSNSEPDFSTLNVAFFQKFDRVVALMNERGITAHLMIYVWNKLVQWPDAESLEDNRYFDYIIKRYQAYPNVVWDVSKEALNNARCSEDYGRERIERIRNLDAYGRLVTVHDGGFCERNAELVDFISWQHWSASIYDKMLAVYEKYPTQPVFNIEHGGYELSHYEVFPGDYTNPELCLRRNWLIQFAGVYTTYYWQGAAWNVLIHSPFDQPDGFPEPRFEYYRHFADFFAQFPVSRFKPEPGRNFSSFCMSDGEGTLLYYIPQEHEKLSVYLAQPEGTIQWFNTLTGQFTERLPSTAPFYQSPWRGEADAVVICRTKDTE</sequence>
<dbReference type="InterPro" id="IPR032260">
    <property type="entry name" value="DUF5060"/>
</dbReference>
<evidence type="ECO:0000259" key="1">
    <source>
        <dbReference type="Pfam" id="PF13204"/>
    </source>
</evidence>
<dbReference type="PANTHER" id="PTHR37836:SF2">
    <property type="entry name" value="DUF4038 DOMAIN-CONTAINING PROTEIN"/>
    <property type="match status" value="1"/>
</dbReference>
<dbReference type="InterPro" id="IPR017853">
    <property type="entry name" value="GH"/>
</dbReference>
<feature type="domain" description="DUF5060" evidence="2">
    <location>
        <begin position="3"/>
        <end position="68"/>
    </location>
</feature>
<dbReference type="PANTHER" id="PTHR37836">
    <property type="entry name" value="LMO1036 PROTEIN"/>
    <property type="match status" value="1"/>
</dbReference>
<dbReference type="Gene3D" id="3.20.20.80">
    <property type="entry name" value="Glycosidases"/>
    <property type="match status" value="1"/>
</dbReference>
<dbReference type="InterPro" id="IPR025277">
    <property type="entry name" value="Apiosidase-like_cat_dom"/>
</dbReference>
<dbReference type="RefSeq" id="WP_184677927.1">
    <property type="nucleotide sequence ID" value="NZ_JACHGY010000001.1"/>
</dbReference>
<dbReference type="Gene3D" id="2.60.40.10">
    <property type="entry name" value="Immunoglobulins"/>
    <property type="match status" value="1"/>
</dbReference>